<dbReference type="RefSeq" id="WP_182301842.1">
    <property type="nucleotide sequence ID" value="NZ_CP041969.1"/>
</dbReference>
<dbReference type="EMBL" id="CP041969">
    <property type="protein sequence ID" value="QMV40493.1"/>
    <property type="molecule type" value="Genomic_DNA"/>
</dbReference>
<sequence>MSYDVTLGEALSGIADELNVLCEESAELKAVYNQASTDTDLTFIKIIEHRYEDLTEEFIKLSELLEELRVKLKDMMEGVSSGR</sequence>
<dbReference type="AlphaFoldDB" id="A0A7G5BU59"/>
<keyword evidence="2" id="KW-1185">Reference proteome</keyword>
<dbReference type="Proteomes" id="UP000515679">
    <property type="component" value="Chromosome"/>
</dbReference>
<evidence type="ECO:0000313" key="2">
    <source>
        <dbReference type="Proteomes" id="UP000515679"/>
    </source>
</evidence>
<name>A0A7G5BU59_9BACL</name>
<dbReference type="KEGG" id="cchl:FPL14_04195"/>
<protein>
    <submittedName>
        <fullName evidence="1">Uncharacterized protein</fullName>
    </submittedName>
</protein>
<organism evidence="1 2">
    <name type="scientific">Cohnella cholangitidis</name>
    <dbReference type="NCBI Taxonomy" id="2598458"/>
    <lineage>
        <taxon>Bacteria</taxon>
        <taxon>Bacillati</taxon>
        <taxon>Bacillota</taxon>
        <taxon>Bacilli</taxon>
        <taxon>Bacillales</taxon>
        <taxon>Paenibacillaceae</taxon>
        <taxon>Cohnella</taxon>
    </lineage>
</organism>
<reference evidence="1 2" key="1">
    <citation type="submission" date="2019-07" db="EMBL/GenBank/DDBJ databases">
        <authorList>
            <person name="Kim J.K."/>
            <person name="Cheong H.-M."/>
            <person name="Choi Y."/>
            <person name="Hwang K.J."/>
            <person name="Lee S."/>
            <person name="Choi C."/>
        </authorList>
    </citation>
    <scope>NUCLEOTIDE SEQUENCE [LARGE SCALE GENOMIC DNA]</scope>
    <source>
        <strain evidence="1 2">KS 22</strain>
    </source>
</reference>
<gene>
    <name evidence="1" type="ORF">FPL14_04195</name>
</gene>
<proteinExistence type="predicted"/>
<accession>A0A7G5BU59</accession>
<evidence type="ECO:0000313" key="1">
    <source>
        <dbReference type="EMBL" id="QMV40493.1"/>
    </source>
</evidence>